<keyword evidence="4" id="KW-0946">Virion</keyword>
<reference evidence="9" key="1">
    <citation type="submission" date="2021-11" db="EMBL/GenBank/DDBJ databases">
        <authorList>
            <consortium name="IVD NGS Lab"/>
        </authorList>
    </citation>
    <scope>NUCLEOTIDE SEQUENCE</scope>
    <source>
        <strain evidence="9">ED-I-079-18</strain>
    </source>
</reference>
<keyword evidence="6 9" id="KW-0543">Viral nucleoprotein</keyword>
<evidence type="ECO:0000256" key="6">
    <source>
        <dbReference type="ARBA" id="ARBA00023086"/>
    </source>
</evidence>
<comment type="subcellular location">
    <subcellularLocation>
        <location evidence="1">Virion</location>
    </subcellularLocation>
</comment>
<evidence type="ECO:0000313" key="10">
    <source>
        <dbReference type="Proteomes" id="UP001154189"/>
    </source>
</evidence>
<dbReference type="GO" id="GO:0019013">
    <property type="term" value="C:viral nucleocapsid"/>
    <property type="evidence" value="ECO:0007669"/>
    <property type="project" value="UniProtKB-KW"/>
</dbReference>
<evidence type="ECO:0000256" key="5">
    <source>
        <dbReference type="ARBA" id="ARBA00022884"/>
    </source>
</evidence>
<dbReference type="Proteomes" id="UP001154189">
    <property type="component" value="Genome"/>
</dbReference>
<dbReference type="InterPro" id="IPR043011">
    <property type="entry name" value="Bunya_nucleocap_C"/>
</dbReference>
<dbReference type="Gene3D" id="1.10.472.180">
    <property type="entry name" value="Bunyavirus nucleocapsid (N) protein, C-terminal domain"/>
    <property type="match status" value="1"/>
</dbReference>
<keyword evidence="5" id="KW-0694">RNA-binding</keyword>
<dbReference type="Gene3D" id="1.20.142.20">
    <property type="match status" value="1"/>
</dbReference>
<proteinExistence type="inferred from homology"/>
<gene>
    <name evidence="9" type="primary">S</name>
</gene>
<dbReference type="GO" id="GO:1990904">
    <property type="term" value="C:ribonucleoprotein complex"/>
    <property type="evidence" value="ECO:0007669"/>
    <property type="project" value="UniProtKB-KW"/>
</dbReference>
<sequence length="269" mass="30295">MVLPVFAMSSLSQIVRGAGGSGKSTVDTTLVTTRGFEPPEDEQLRQSAFIPTEGLKKFWEKYGSTTGPGEATGLWKKYKVWKTKMGVLSDEDITIEPSPRTKYPVKNTYRYPMMPLETSDLTMKRLSGYCAVITYEAIHNKPPAEIVGMGIVNPIAESIGIKVDSLPLLYCAAANGAEMFPEFGMYSFFLQLRRHLKFKTPDTERTVVKMMRMKYNGEPLDSYLNKQDVSVVEAWKAVNDLPWRGSTRPKKQIVEFLQSKLKVDLSDLE</sequence>
<protein>
    <recommendedName>
        <fullName evidence="3">Nucleoprotein</fullName>
    </recommendedName>
    <alternativeName>
        <fullName evidence="8">Nucleocapsid protein</fullName>
    </alternativeName>
</protein>
<evidence type="ECO:0000256" key="4">
    <source>
        <dbReference type="ARBA" id="ARBA00022844"/>
    </source>
</evidence>
<dbReference type="GO" id="GO:0003723">
    <property type="term" value="F:RNA binding"/>
    <property type="evidence" value="ECO:0007669"/>
    <property type="project" value="UniProtKB-KW"/>
</dbReference>
<dbReference type="Pfam" id="PF00952">
    <property type="entry name" value="Bunya_nucleocap"/>
    <property type="match status" value="1"/>
</dbReference>
<evidence type="ECO:0000256" key="7">
    <source>
        <dbReference type="ARBA" id="ARBA00023274"/>
    </source>
</evidence>
<evidence type="ECO:0000256" key="1">
    <source>
        <dbReference type="ARBA" id="ARBA00004328"/>
    </source>
</evidence>
<evidence type="ECO:0000313" key="9">
    <source>
        <dbReference type="EMBL" id="CAH0473052.1"/>
    </source>
</evidence>
<name>A0A8J9T796_9VIRU</name>
<keyword evidence="10" id="KW-1185">Reference proteome</keyword>
<evidence type="ECO:0000256" key="8">
    <source>
        <dbReference type="ARBA" id="ARBA00033344"/>
    </source>
</evidence>
<dbReference type="InterPro" id="IPR043012">
    <property type="entry name" value="Bunya_nucleocap_N"/>
</dbReference>
<dbReference type="EMBL" id="OV054447">
    <property type="protein sequence ID" value="CAH0473052.1"/>
    <property type="molecule type" value="Genomic_RNA"/>
</dbReference>
<evidence type="ECO:0000256" key="2">
    <source>
        <dbReference type="ARBA" id="ARBA00006516"/>
    </source>
</evidence>
<dbReference type="InterPro" id="IPR001784">
    <property type="entry name" value="Bunya_nucleocap"/>
</dbReference>
<organism evidence="9 10">
    <name type="scientific">Hedwig virus</name>
    <dbReference type="NCBI Taxonomy" id="2884278"/>
    <lineage>
        <taxon>Viruses</taxon>
        <taxon>Riboviria</taxon>
        <taxon>Orthornavirae</taxon>
        <taxon>Negarnaviricota</taxon>
        <taxon>Polyploviricotina</taxon>
        <taxon>Bunyaviricetes</taxon>
        <taxon>Elliovirales</taxon>
        <taxon>Peribunyaviridae</taxon>
        <taxon>Gryffinivirus</taxon>
        <taxon>Gryffinivirus hedwigae</taxon>
    </lineage>
</organism>
<accession>A0A8J9T796</accession>
<comment type="similarity">
    <text evidence="2">Belongs to the orthobunyavirus nucleocapsid protein family.</text>
</comment>
<keyword evidence="7" id="KW-0687">Ribonucleoprotein</keyword>
<evidence type="ECO:0000256" key="3">
    <source>
        <dbReference type="ARBA" id="ARBA00014389"/>
    </source>
</evidence>